<proteinExistence type="predicted"/>
<accession>A0ABR0P009</accession>
<feature type="region of interest" description="Disordered" evidence="1">
    <location>
        <begin position="45"/>
        <end position="102"/>
    </location>
</feature>
<protein>
    <submittedName>
        <fullName evidence="2">Uncharacterized protein</fullName>
    </submittedName>
</protein>
<gene>
    <name evidence="2" type="ORF">PVK06_027312</name>
</gene>
<organism evidence="2 3">
    <name type="scientific">Gossypium arboreum</name>
    <name type="common">Tree cotton</name>
    <name type="synonym">Gossypium nanking</name>
    <dbReference type="NCBI Taxonomy" id="29729"/>
    <lineage>
        <taxon>Eukaryota</taxon>
        <taxon>Viridiplantae</taxon>
        <taxon>Streptophyta</taxon>
        <taxon>Embryophyta</taxon>
        <taxon>Tracheophyta</taxon>
        <taxon>Spermatophyta</taxon>
        <taxon>Magnoliopsida</taxon>
        <taxon>eudicotyledons</taxon>
        <taxon>Gunneridae</taxon>
        <taxon>Pentapetalae</taxon>
        <taxon>rosids</taxon>
        <taxon>malvids</taxon>
        <taxon>Malvales</taxon>
        <taxon>Malvaceae</taxon>
        <taxon>Malvoideae</taxon>
        <taxon>Gossypium</taxon>
    </lineage>
</organism>
<evidence type="ECO:0000256" key="1">
    <source>
        <dbReference type="SAM" id="MobiDB-lite"/>
    </source>
</evidence>
<name>A0ABR0P009_GOSAR</name>
<comment type="caution">
    <text evidence="2">The sequence shown here is derived from an EMBL/GenBank/DDBJ whole genome shotgun (WGS) entry which is preliminary data.</text>
</comment>
<evidence type="ECO:0000313" key="2">
    <source>
        <dbReference type="EMBL" id="KAK5811924.1"/>
    </source>
</evidence>
<keyword evidence="3" id="KW-1185">Reference proteome</keyword>
<dbReference type="EMBL" id="JARKNE010000008">
    <property type="protein sequence ID" value="KAK5811924.1"/>
    <property type="molecule type" value="Genomic_DNA"/>
</dbReference>
<evidence type="ECO:0000313" key="3">
    <source>
        <dbReference type="Proteomes" id="UP001358586"/>
    </source>
</evidence>
<feature type="compositionally biased region" description="Basic and acidic residues" evidence="1">
    <location>
        <begin position="59"/>
        <end position="69"/>
    </location>
</feature>
<sequence length="102" mass="11584">MREEEVRVVVVNEKAEEENTEKEAAEKESIENIVYASEFVGATTNNIERDGARPTEAVEVTKRSEDHVKPKEKKRKCSKDKKFKNEEEETSCGPIDGRGKLS</sequence>
<dbReference type="Proteomes" id="UP001358586">
    <property type="component" value="Chromosome 8"/>
</dbReference>
<feature type="compositionally biased region" description="Basic residues" evidence="1">
    <location>
        <begin position="70"/>
        <end position="82"/>
    </location>
</feature>
<reference evidence="2 3" key="1">
    <citation type="submission" date="2023-03" db="EMBL/GenBank/DDBJ databases">
        <title>WGS of Gossypium arboreum.</title>
        <authorList>
            <person name="Yu D."/>
        </authorList>
    </citation>
    <scope>NUCLEOTIDE SEQUENCE [LARGE SCALE GENOMIC DNA]</scope>
    <source>
        <tissue evidence="2">Leaf</tissue>
    </source>
</reference>